<comment type="caution">
    <text evidence="1">The sequence shown here is derived from an EMBL/GenBank/DDBJ whole genome shotgun (WGS) entry which is preliminary data.</text>
</comment>
<protein>
    <submittedName>
        <fullName evidence="1">FlaF protein</fullName>
    </submittedName>
</protein>
<dbReference type="EMBL" id="PGTB01000108">
    <property type="protein sequence ID" value="PJE35193.1"/>
    <property type="molecule type" value="Genomic_DNA"/>
</dbReference>
<accession>A0A2M8IXC5</accession>
<proteinExistence type="predicted"/>
<name>A0A2M8IXC5_9RHOB</name>
<reference evidence="1 2" key="1">
    <citation type="journal article" date="2018" name="Int. J. Syst. Evol. Microbiol.">
        <title>Pseudooceanicola lipolyticus sp. nov., a marine alphaproteobacterium, reclassification of Oceanicola flagellatus as Pseudooceanicola flagellatus comb. nov. and emended description of the genus Pseudooceanicola.</title>
        <authorList>
            <person name="Huang M.-M."/>
            <person name="Guo L.-L."/>
            <person name="Wu Y.-H."/>
            <person name="Lai Q.-L."/>
            <person name="Shao Z.-Z."/>
            <person name="Wang C.-S."/>
            <person name="Wu M."/>
            <person name="Xu X.-W."/>
        </authorList>
    </citation>
    <scope>NUCLEOTIDE SEQUENCE [LARGE SCALE GENOMIC DNA]</scope>
    <source>
        <strain evidence="1 2">157</strain>
    </source>
</reference>
<evidence type="ECO:0000313" key="1">
    <source>
        <dbReference type="EMBL" id="PJE35193.1"/>
    </source>
</evidence>
<organism evidence="1 2">
    <name type="scientific">Pseudooceanicola lipolyticus</name>
    <dbReference type="NCBI Taxonomy" id="2029104"/>
    <lineage>
        <taxon>Bacteria</taxon>
        <taxon>Pseudomonadati</taxon>
        <taxon>Pseudomonadota</taxon>
        <taxon>Alphaproteobacteria</taxon>
        <taxon>Rhodobacterales</taxon>
        <taxon>Paracoccaceae</taxon>
        <taxon>Pseudooceanicola</taxon>
    </lineage>
</organism>
<dbReference type="RefSeq" id="WP_100163899.1">
    <property type="nucleotide sequence ID" value="NZ_PGTB01000108.1"/>
</dbReference>
<sequence length="134" mass="14836">MSINAYKRTLREIESPRQIERRVLASITGQLEDFADRYDEASSSFERITVLHSGLRKALTDNQKFWQILKYDLSESGNALSPELRAGLLSLAIWVEKTTASVLGGDAGVRALINVNANIVTALSEQPMPLMKSA</sequence>
<dbReference type="GO" id="GO:0044781">
    <property type="term" value="P:bacterial-type flagellum organization"/>
    <property type="evidence" value="ECO:0007669"/>
    <property type="project" value="InterPro"/>
</dbReference>
<dbReference type="InterPro" id="IPR010845">
    <property type="entry name" value="FlaF"/>
</dbReference>
<gene>
    <name evidence="1" type="ORF">CVM52_18395</name>
</gene>
<dbReference type="OrthoDB" id="9808944at2"/>
<dbReference type="Pfam" id="PF07309">
    <property type="entry name" value="FlaF"/>
    <property type="match status" value="1"/>
</dbReference>
<dbReference type="Proteomes" id="UP000231553">
    <property type="component" value="Unassembled WGS sequence"/>
</dbReference>
<dbReference type="AlphaFoldDB" id="A0A2M8IXC5"/>
<evidence type="ECO:0000313" key="2">
    <source>
        <dbReference type="Proteomes" id="UP000231553"/>
    </source>
</evidence>
<keyword evidence="2" id="KW-1185">Reference proteome</keyword>